<gene>
    <name evidence="2" type="ORF">PYCCODRAFT_1437664</name>
</gene>
<dbReference type="EMBL" id="KZ084121">
    <property type="protein sequence ID" value="OSD00107.1"/>
    <property type="molecule type" value="Genomic_DNA"/>
</dbReference>
<keyword evidence="3" id="KW-1185">Reference proteome</keyword>
<name>A0A1Y2IG94_TRAC3</name>
<organism evidence="2 3">
    <name type="scientific">Trametes coccinea (strain BRFM310)</name>
    <name type="common">Pycnoporus coccineus</name>
    <dbReference type="NCBI Taxonomy" id="1353009"/>
    <lineage>
        <taxon>Eukaryota</taxon>
        <taxon>Fungi</taxon>
        <taxon>Dikarya</taxon>
        <taxon>Basidiomycota</taxon>
        <taxon>Agaricomycotina</taxon>
        <taxon>Agaricomycetes</taxon>
        <taxon>Polyporales</taxon>
        <taxon>Polyporaceae</taxon>
        <taxon>Trametes</taxon>
    </lineage>
</organism>
<sequence>MEDLPVVAPAHQDARRIPVWNLDDPANKLGIDPILERRDVPELRELKNLRLKGWQEEELNEHFSAQRKYSDTRSSSYNQSTYWVKTMRNVLQELDRVGRFVPYISRDSQFEFLDVGCAPGGFSTYVLSKNVRSAGIGISLPVNAHGHLLAIDAKLRERYQYIEQDVLGYDLSPDSAERTPDGLNSLGKPFPEEYRCRFPLVMLDGHALRTYPSNAVTPEEIKLAHANYRDALLIGQLIIAFMSTRAGKNDTIVVKLSHAECFPTAHLIYLLDTASSSLLLHKPRWTHSNRGTFYAIAKGVGGGTRRATMERYLEGLQALWHDLRFGGAEKQGKYLVTTDLDFIVTADTILDEYLDRLIELSLSVWSTQADGLRHFFQRKGIQ</sequence>
<feature type="domain" description="Ribosomal RNA methyltransferase FtsJ" evidence="1">
    <location>
        <begin position="108"/>
        <end position="298"/>
    </location>
</feature>
<dbReference type="Proteomes" id="UP000193067">
    <property type="component" value="Unassembled WGS sequence"/>
</dbReference>
<evidence type="ECO:0000259" key="1">
    <source>
        <dbReference type="Pfam" id="PF01728"/>
    </source>
</evidence>
<accession>A0A1Y2IG94</accession>
<dbReference type="GO" id="GO:0032259">
    <property type="term" value="P:methylation"/>
    <property type="evidence" value="ECO:0007669"/>
    <property type="project" value="InterPro"/>
</dbReference>
<dbReference type="Gene3D" id="3.40.50.12760">
    <property type="match status" value="1"/>
</dbReference>
<dbReference type="OrthoDB" id="417125at2759"/>
<evidence type="ECO:0000313" key="3">
    <source>
        <dbReference type="Proteomes" id="UP000193067"/>
    </source>
</evidence>
<reference evidence="2 3" key="1">
    <citation type="journal article" date="2015" name="Biotechnol. Biofuels">
        <title>Enhanced degradation of softwood versus hardwood by the white-rot fungus Pycnoporus coccineus.</title>
        <authorList>
            <person name="Couturier M."/>
            <person name="Navarro D."/>
            <person name="Chevret D."/>
            <person name="Henrissat B."/>
            <person name="Piumi F."/>
            <person name="Ruiz-Duenas F.J."/>
            <person name="Martinez A.T."/>
            <person name="Grigoriev I.V."/>
            <person name="Riley R."/>
            <person name="Lipzen A."/>
            <person name="Berrin J.G."/>
            <person name="Master E.R."/>
            <person name="Rosso M.N."/>
        </authorList>
    </citation>
    <scope>NUCLEOTIDE SEQUENCE [LARGE SCALE GENOMIC DNA]</scope>
    <source>
        <strain evidence="2 3">BRFM310</strain>
    </source>
</reference>
<evidence type="ECO:0000313" key="2">
    <source>
        <dbReference type="EMBL" id="OSD00107.1"/>
    </source>
</evidence>
<dbReference type="STRING" id="1353009.A0A1Y2IG94"/>
<dbReference type="GO" id="GO:0008168">
    <property type="term" value="F:methyltransferase activity"/>
    <property type="evidence" value="ECO:0007669"/>
    <property type="project" value="InterPro"/>
</dbReference>
<dbReference type="AlphaFoldDB" id="A0A1Y2IG94"/>
<proteinExistence type="predicted"/>
<dbReference type="InterPro" id="IPR002877">
    <property type="entry name" value="RNA_MeTrfase_FtsJ_dom"/>
</dbReference>
<protein>
    <recommendedName>
        <fullName evidence="1">Ribosomal RNA methyltransferase FtsJ domain-containing protein</fullName>
    </recommendedName>
</protein>
<dbReference type="Pfam" id="PF01728">
    <property type="entry name" value="FtsJ"/>
    <property type="match status" value="1"/>
</dbReference>